<dbReference type="EC" id="5.2.1.8" evidence="2 5"/>
<keyword evidence="10" id="KW-1185">Reference proteome</keyword>
<evidence type="ECO:0000256" key="5">
    <source>
        <dbReference type="PROSITE-ProRule" id="PRU00277"/>
    </source>
</evidence>
<keyword evidence="4 5" id="KW-0413">Isomerase</keyword>
<dbReference type="PROSITE" id="PS51257">
    <property type="entry name" value="PROKAR_LIPOPROTEIN"/>
    <property type="match status" value="1"/>
</dbReference>
<evidence type="ECO:0000259" key="8">
    <source>
        <dbReference type="PROSITE" id="PS50059"/>
    </source>
</evidence>
<feature type="compositionally biased region" description="Basic and acidic residues" evidence="6">
    <location>
        <begin position="380"/>
        <end position="389"/>
    </location>
</feature>
<organism evidence="9 10">
    <name type="scientific">Paraoerskovia sediminicola</name>
    <dbReference type="NCBI Taxonomy" id="1138587"/>
    <lineage>
        <taxon>Bacteria</taxon>
        <taxon>Bacillati</taxon>
        <taxon>Actinomycetota</taxon>
        <taxon>Actinomycetes</taxon>
        <taxon>Micrococcales</taxon>
        <taxon>Cellulomonadaceae</taxon>
        <taxon>Paraoerskovia</taxon>
    </lineage>
</organism>
<dbReference type="SUPFAM" id="SSF54534">
    <property type="entry name" value="FKBP-like"/>
    <property type="match status" value="1"/>
</dbReference>
<dbReference type="InterPro" id="IPR046357">
    <property type="entry name" value="PPIase_dom_sf"/>
</dbReference>
<feature type="chain" id="PRO_5047044147" description="peptidylprolyl isomerase" evidence="7">
    <location>
        <begin position="22"/>
        <end position="400"/>
    </location>
</feature>
<dbReference type="PROSITE" id="PS50059">
    <property type="entry name" value="FKBP_PPIASE"/>
    <property type="match status" value="1"/>
</dbReference>
<dbReference type="InterPro" id="IPR050689">
    <property type="entry name" value="FKBP-type_PPIase"/>
</dbReference>
<dbReference type="EMBL" id="AP027729">
    <property type="protein sequence ID" value="BDZ43519.1"/>
    <property type="molecule type" value="Genomic_DNA"/>
</dbReference>
<comment type="catalytic activity">
    <reaction evidence="1 5">
        <text>[protein]-peptidylproline (omega=180) = [protein]-peptidylproline (omega=0)</text>
        <dbReference type="Rhea" id="RHEA:16237"/>
        <dbReference type="Rhea" id="RHEA-COMP:10747"/>
        <dbReference type="Rhea" id="RHEA-COMP:10748"/>
        <dbReference type="ChEBI" id="CHEBI:83833"/>
        <dbReference type="ChEBI" id="CHEBI:83834"/>
        <dbReference type="EC" id="5.2.1.8"/>
    </reaction>
</comment>
<dbReference type="Pfam" id="PF00254">
    <property type="entry name" value="FKBP_C"/>
    <property type="match status" value="1"/>
</dbReference>
<protein>
    <recommendedName>
        <fullName evidence="2 5">peptidylprolyl isomerase</fullName>
        <ecNumber evidence="2 5">5.2.1.8</ecNumber>
    </recommendedName>
</protein>
<dbReference type="RefSeq" id="WP_286217734.1">
    <property type="nucleotide sequence ID" value="NZ_AP027729.1"/>
</dbReference>
<dbReference type="PANTHER" id="PTHR10516">
    <property type="entry name" value="PEPTIDYL-PROLYL CIS-TRANS ISOMERASE"/>
    <property type="match status" value="1"/>
</dbReference>
<feature type="compositionally biased region" description="Basic and acidic residues" evidence="6">
    <location>
        <begin position="174"/>
        <end position="187"/>
    </location>
</feature>
<dbReference type="GO" id="GO:0016853">
    <property type="term" value="F:isomerase activity"/>
    <property type="evidence" value="ECO:0007669"/>
    <property type="project" value="UniProtKB-KW"/>
</dbReference>
<feature type="signal peptide" evidence="7">
    <location>
        <begin position="1"/>
        <end position="21"/>
    </location>
</feature>
<evidence type="ECO:0000313" key="10">
    <source>
        <dbReference type="Proteomes" id="UP001321475"/>
    </source>
</evidence>
<accession>A0ABN6XF95</accession>
<dbReference type="Proteomes" id="UP001321475">
    <property type="component" value="Chromosome"/>
</dbReference>
<feature type="compositionally biased region" description="Basic and acidic residues" evidence="6">
    <location>
        <begin position="357"/>
        <end position="371"/>
    </location>
</feature>
<keyword evidence="3 5" id="KW-0697">Rotamase</keyword>
<evidence type="ECO:0000256" key="2">
    <source>
        <dbReference type="ARBA" id="ARBA00013194"/>
    </source>
</evidence>
<dbReference type="Gene3D" id="3.10.50.40">
    <property type="match status" value="1"/>
</dbReference>
<name>A0ABN6XF95_9CELL</name>
<gene>
    <name evidence="9" type="ORF">GCM10025865_28180</name>
</gene>
<evidence type="ECO:0000256" key="3">
    <source>
        <dbReference type="ARBA" id="ARBA00023110"/>
    </source>
</evidence>
<feature type="region of interest" description="Disordered" evidence="6">
    <location>
        <begin position="136"/>
        <end position="190"/>
    </location>
</feature>
<dbReference type="PANTHER" id="PTHR10516:SF443">
    <property type="entry name" value="FK506-BINDING PROTEIN 59-RELATED"/>
    <property type="match status" value="1"/>
</dbReference>
<reference evidence="10" key="1">
    <citation type="journal article" date="2019" name="Int. J. Syst. Evol. Microbiol.">
        <title>The Global Catalogue of Microorganisms (GCM) 10K type strain sequencing project: providing services to taxonomists for standard genome sequencing and annotation.</title>
        <authorList>
            <consortium name="The Broad Institute Genomics Platform"/>
            <consortium name="The Broad Institute Genome Sequencing Center for Infectious Disease"/>
            <person name="Wu L."/>
            <person name="Ma J."/>
        </authorList>
    </citation>
    <scope>NUCLEOTIDE SEQUENCE [LARGE SCALE GENOMIC DNA]</scope>
    <source>
        <strain evidence="10">NBRC 108565</strain>
    </source>
</reference>
<proteinExistence type="predicted"/>
<evidence type="ECO:0000256" key="6">
    <source>
        <dbReference type="SAM" id="MobiDB-lite"/>
    </source>
</evidence>
<evidence type="ECO:0000313" key="9">
    <source>
        <dbReference type="EMBL" id="BDZ43519.1"/>
    </source>
</evidence>
<evidence type="ECO:0000256" key="7">
    <source>
        <dbReference type="SAM" id="SignalP"/>
    </source>
</evidence>
<evidence type="ECO:0000256" key="1">
    <source>
        <dbReference type="ARBA" id="ARBA00000971"/>
    </source>
</evidence>
<dbReference type="InterPro" id="IPR001179">
    <property type="entry name" value="PPIase_FKBP_dom"/>
</dbReference>
<feature type="compositionally biased region" description="Acidic residues" evidence="6">
    <location>
        <begin position="153"/>
        <end position="167"/>
    </location>
</feature>
<sequence length="400" mass="41583">MRRLVLLPILLALVATLGACGIDFRDDSAEGPADTVVSVSGSADVAPAVGYEAPVVVSEPWTETVWVGTGAPLVAGGDVLLNMYAEDGRDHSVISDTYGGSPRLQRMDPADLGRRLYTALEGQRVGARVLLVGADEGSGSGSVDVAGGTAEGSAEELPAEAPDEAPDEGATGSDEARAGENPPKDSGDDVPLVVVVDVLPTSAHGDPVDPDPTAPTVEALPGAEPVVTIPDTDPPTDLTVRTLVRGPGRQVEPGNTVTVRYVGVSWSDGQVIDSNWESGSVFTTVFGLGTVVDAWEEGLLEQSVGSRVLLVAPPSVAYGGTGSALADETLVYVVDILDTRSAATDETGATASPRIPWRTERAGDRTRDPLPRRRRGPRRQGRELREPARRGRPGRAGVPV</sequence>
<keyword evidence="7" id="KW-0732">Signal</keyword>
<feature type="domain" description="PPIase FKBP-type" evidence="8">
    <location>
        <begin position="254"/>
        <end position="340"/>
    </location>
</feature>
<feature type="region of interest" description="Disordered" evidence="6">
    <location>
        <begin position="344"/>
        <end position="400"/>
    </location>
</feature>
<evidence type="ECO:0000256" key="4">
    <source>
        <dbReference type="ARBA" id="ARBA00023235"/>
    </source>
</evidence>
<feature type="compositionally biased region" description="Low complexity" evidence="6">
    <location>
        <begin position="136"/>
        <end position="148"/>
    </location>
</feature>